<feature type="domain" description="HRDC" evidence="18">
    <location>
        <begin position="536"/>
        <end position="616"/>
    </location>
</feature>
<dbReference type="Gene3D" id="1.10.10.10">
    <property type="entry name" value="Winged helix-like DNA-binding domain superfamily/Winged helix DNA-binding domain"/>
    <property type="match status" value="1"/>
</dbReference>
<dbReference type="SMART" id="SM00341">
    <property type="entry name" value="HRDC"/>
    <property type="match status" value="1"/>
</dbReference>
<dbReference type="PROSITE" id="PS51192">
    <property type="entry name" value="HELICASE_ATP_BIND_1"/>
    <property type="match status" value="1"/>
</dbReference>
<dbReference type="InterPro" id="IPR006293">
    <property type="entry name" value="DNA_helicase_ATP-dep_RecQ_bac"/>
</dbReference>
<dbReference type="GO" id="GO:0043138">
    <property type="term" value="F:3'-5' DNA helicase activity"/>
    <property type="evidence" value="ECO:0007669"/>
    <property type="project" value="UniProtKB-EC"/>
</dbReference>
<comment type="catalytic activity">
    <reaction evidence="15 16">
        <text>Couples ATP hydrolysis with the unwinding of duplex DNA by translocating in the 3'-5' direction.</text>
        <dbReference type="EC" id="5.6.2.4"/>
    </reaction>
</comment>
<dbReference type="GO" id="GO:0005524">
    <property type="term" value="F:ATP binding"/>
    <property type="evidence" value="ECO:0007669"/>
    <property type="project" value="UniProtKB-KW"/>
</dbReference>
<comment type="similarity">
    <text evidence="3 16">Belongs to the helicase family. RecQ subfamily.</text>
</comment>
<keyword evidence="14" id="KW-0413">Isomerase</keyword>
<evidence type="ECO:0000256" key="5">
    <source>
        <dbReference type="ARBA" id="ARBA00022741"/>
    </source>
</evidence>
<dbReference type="InterPro" id="IPR036388">
    <property type="entry name" value="WH-like_DNA-bd_sf"/>
</dbReference>
<dbReference type="FunFam" id="3.40.50.300:FF:000296">
    <property type="entry name" value="ATP-dependent DNA helicase RecQ"/>
    <property type="match status" value="1"/>
</dbReference>
<dbReference type="GO" id="GO:0030894">
    <property type="term" value="C:replisome"/>
    <property type="evidence" value="ECO:0007669"/>
    <property type="project" value="TreeGrafter"/>
</dbReference>
<organism evidence="21 22">
    <name type="scientific">Geodia barretti</name>
    <name type="common">Barrett's horny sponge</name>
    <dbReference type="NCBI Taxonomy" id="519541"/>
    <lineage>
        <taxon>Eukaryota</taxon>
        <taxon>Metazoa</taxon>
        <taxon>Porifera</taxon>
        <taxon>Demospongiae</taxon>
        <taxon>Heteroscleromorpha</taxon>
        <taxon>Tetractinellida</taxon>
        <taxon>Astrophorina</taxon>
        <taxon>Geodiidae</taxon>
        <taxon>Geodia</taxon>
    </lineage>
</organism>
<evidence type="ECO:0000256" key="9">
    <source>
        <dbReference type="ARBA" id="ARBA00022833"/>
    </source>
</evidence>
<dbReference type="CDD" id="cd17920">
    <property type="entry name" value="DEXHc_RecQ"/>
    <property type="match status" value="1"/>
</dbReference>
<keyword evidence="8 16" id="KW-0347">Helicase</keyword>
<keyword evidence="7 16" id="KW-0378">Hydrolase</keyword>
<evidence type="ECO:0000256" key="3">
    <source>
        <dbReference type="ARBA" id="ARBA00005446"/>
    </source>
</evidence>
<dbReference type="Pfam" id="PF09382">
    <property type="entry name" value="RQC"/>
    <property type="match status" value="1"/>
</dbReference>
<keyword evidence="16" id="KW-0539">Nucleus</keyword>
<evidence type="ECO:0000256" key="11">
    <source>
        <dbReference type="ARBA" id="ARBA00023125"/>
    </source>
</evidence>
<dbReference type="GO" id="GO:0005737">
    <property type="term" value="C:cytoplasm"/>
    <property type="evidence" value="ECO:0007669"/>
    <property type="project" value="TreeGrafter"/>
</dbReference>
<dbReference type="InterPro" id="IPR044876">
    <property type="entry name" value="HRDC_dom_sf"/>
</dbReference>
<keyword evidence="22" id="KW-1185">Reference proteome</keyword>
<reference evidence="21" key="1">
    <citation type="submission" date="2023-03" db="EMBL/GenBank/DDBJ databases">
        <authorList>
            <person name="Steffen K."/>
            <person name="Cardenas P."/>
        </authorList>
    </citation>
    <scope>NUCLEOTIDE SEQUENCE</scope>
</reference>
<dbReference type="InterPro" id="IPR010997">
    <property type="entry name" value="HRDC-like_sf"/>
</dbReference>
<dbReference type="NCBIfam" id="TIGR00614">
    <property type="entry name" value="recQ_fam"/>
    <property type="match status" value="1"/>
</dbReference>
<dbReference type="AlphaFoldDB" id="A0AA35WD89"/>
<evidence type="ECO:0000256" key="6">
    <source>
        <dbReference type="ARBA" id="ARBA00022763"/>
    </source>
</evidence>
<dbReference type="PROSITE" id="PS51194">
    <property type="entry name" value="HELICASE_CTER"/>
    <property type="match status" value="1"/>
</dbReference>
<evidence type="ECO:0000256" key="7">
    <source>
        <dbReference type="ARBA" id="ARBA00022801"/>
    </source>
</evidence>
<keyword evidence="4" id="KW-0479">Metal-binding</keyword>
<keyword evidence="10 16" id="KW-0067">ATP-binding</keyword>
<dbReference type="GO" id="GO:0003677">
    <property type="term" value="F:DNA binding"/>
    <property type="evidence" value="ECO:0007669"/>
    <property type="project" value="UniProtKB-KW"/>
</dbReference>
<accession>A0AA35WD89</accession>
<keyword evidence="6" id="KW-0227">DNA damage</keyword>
<dbReference type="InterPro" id="IPR004589">
    <property type="entry name" value="DNA_helicase_ATP-dep_RecQ"/>
</dbReference>
<dbReference type="InterPro" id="IPR032284">
    <property type="entry name" value="RecQ_Zn-bd"/>
</dbReference>
<dbReference type="GO" id="GO:0009378">
    <property type="term" value="F:four-way junction helicase activity"/>
    <property type="evidence" value="ECO:0007669"/>
    <property type="project" value="TreeGrafter"/>
</dbReference>
<dbReference type="InterPro" id="IPR027417">
    <property type="entry name" value="P-loop_NTPase"/>
</dbReference>
<dbReference type="InterPro" id="IPR011545">
    <property type="entry name" value="DEAD/DEAH_box_helicase_dom"/>
</dbReference>
<comment type="catalytic activity">
    <reaction evidence="16">
        <text>ATP + H2O = ADP + phosphate + H(+)</text>
        <dbReference type="Rhea" id="RHEA:13065"/>
        <dbReference type="ChEBI" id="CHEBI:15377"/>
        <dbReference type="ChEBI" id="CHEBI:15378"/>
        <dbReference type="ChEBI" id="CHEBI:30616"/>
        <dbReference type="ChEBI" id="CHEBI:43474"/>
        <dbReference type="ChEBI" id="CHEBI:456216"/>
    </reaction>
</comment>
<dbReference type="GO" id="GO:0006310">
    <property type="term" value="P:DNA recombination"/>
    <property type="evidence" value="ECO:0007669"/>
    <property type="project" value="UniProtKB-KW"/>
</dbReference>
<dbReference type="GO" id="GO:0016787">
    <property type="term" value="F:hydrolase activity"/>
    <property type="evidence" value="ECO:0007669"/>
    <property type="project" value="UniProtKB-KW"/>
</dbReference>
<evidence type="ECO:0000256" key="10">
    <source>
        <dbReference type="ARBA" id="ARBA00022840"/>
    </source>
</evidence>
<evidence type="ECO:0000256" key="2">
    <source>
        <dbReference type="ARBA" id="ARBA00001947"/>
    </source>
</evidence>
<evidence type="ECO:0000256" key="14">
    <source>
        <dbReference type="ARBA" id="ARBA00023235"/>
    </source>
</evidence>
<dbReference type="EC" id="5.6.2.4" evidence="16"/>
<sequence>MAATNLKALLKRHFGYDEFRPGQETIINTALDGRNSLVVMPTGGGKSLCYQLPALATGGLTLVISPLIALMKDQVDGLRSNGIAAEFLNSTLDNRTAAEVERSAQAGVVRLLYAAPERVSMPGFRRFLGTLDLRMIAIDEAHCISEWGHDFRPDYRQLAELRELFPQTPIMALTATATERVRRDIVAQLGLDGCAEFVSGFDRSNLTYNVKPGAGSWETLLALLDERKGQSAIVYCFSRKDTEELAARLTSDGHPAVAYHAGLAADTRRRTQERFIDGEVPIVAATIAFGMGIDKPDIRLVVHHALPKSIEGYYQETGRAGRDGLPSECVLFFNEGDRAKQEYFIRGMTGEARAVADRQLQQMVDYCRLNTCRRGYLLGYFGDAMAGGSCGNCDVCLAERQSVDVTVVAQKLLSAVMRTGERFGVAHVSDVLLGRNIKRIRELEHDKLSVFGIVDDYDRDGLRLIADGLVERGLIGRADGQYPTLGVTTDGREWLRKRGSLTLDLRVDEPPPQRETSGEPNAGKERTAGKTRGGANTPDAALFEQLRALRRSLADAEGVPAFVVFGDITLNGLAAAKPIHSRDMLAVSGVGPTKLDKYGEAFMAVIREYVGSMTLAAGENASGRPVNGGASVASTRRPAGDASVRELGDTHQLTRRLLQQGLTVAEIVAQRGLSQGR</sequence>
<dbReference type="InterPro" id="IPR002121">
    <property type="entry name" value="HRDC_dom"/>
</dbReference>
<dbReference type="SUPFAM" id="SSF52540">
    <property type="entry name" value="P-loop containing nucleoside triphosphate hydrolases"/>
    <property type="match status" value="1"/>
</dbReference>
<dbReference type="NCBIfam" id="TIGR01389">
    <property type="entry name" value="recQ"/>
    <property type="match status" value="1"/>
</dbReference>
<evidence type="ECO:0000259" key="20">
    <source>
        <dbReference type="PROSITE" id="PS51194"/>
    </source>
</evidence>
<feature type="domain" description="Helicase ATP-binding" evidence="19">
    <location>
        <begin position="27"/>
        <end position="195"/>
    </location>
</feature>
<proteinExistence type="inferred from homology"/>
<feature type="region of interest" description="Disordered" evidence="17">
    <location>
        <begin position="505"/>
        <end position="537"/>
    </location>
</feature>
<dbReference type="SMART" id="SM00487">
    <property type="entry name" value="DEXDc"/>
    <property type="match status" value="1"/>
</dbReference>
<dbReference type="GO" id="GO:0046872">
    <property type="term" value="F:metal ion binding"/>
    <property type="evidence" value="ECO:0007669"/>
    <property type="project" value="UniProtKB-KW"/>
</dbReference>
<evidence type="ECO:0000256" key="8">
    <source>
        <dbReference type="ARBA" id="ARBA00022806"/>
    </source>
</evidence>
<dbReference type="GO" id="GO:0006281">
    <property type="term" value="P:DNA repair"/>
    <property type="evidence" value="ECO:0007669"/>
    <property type="project" value="UniProtKB-KW"/>
</dbReference>
<dbReference type="SMART" id="SM00956">
    <property type="entry name" value="RQC"/>
    <property type="match status" value="1"/>
</dbReference>
<evidence type="ECO:0000256" key="16">
    <source>
        <dbReference type="RuleBase" id="RU364117"/>
    </source>
</evidence>
<comment type="cofactor">
    <cofactor evidence="1">
        <name>Mg(2+)</name>
        <dbReference type="ChEBI" id="CHEBI:18420"/>
    </cofactor>
</comment>
<dbReference type="Gene3D" id="3.40.50.300">
    <property type="entry name" value="P-loop containing nucleotide triphosphate hydrolases"/>
    <property type="match status" value="2"/>
</dbReference>
<dbReference type="InterPro" id="IPR001650">
    <property type="entry name" value="Helicase_C-like"/>
</dbReference>
<dbReference type="GO" id="GO:0006260">
    <property type="term" value="P:DNA replication"/>
    <property type="evidence" value="ECO:0007669"/>
    <property type="project" value="InterPro"/>
</dbReference>
<evidence type="ECO:0000256" key="17">
    <source>
        <dbReference type="SAM" id="MobiDB-lite"/>
    </source>
</evidence>
<evidence type="ECO:0000256" key="13">
    <source>
        <dbReference type="ARBA" id="ARBA00023204"/>
    </source>
</evidence>
<dbReference type="InterPro" id="IPR036390">
    <property type="entry name" value="WH_DNA-bd_sf"/>
</dbReference>
<dbReference type="Gene3D" id="1.10.150.80">
    <property type="entry name" value="HRDC domain"/>
    <property type="match status" value="1"/>
</dbReference>
<evidence type="ECO:0000259" key="18">
    <source>
        <dbReference type="PROSITE" id="PS50967"/>
    </source>
</evidence>
<dbReference type="CDD" id="cd18794">
    <property type="entry name" value="SF2_C_RecQ"/>
    <property type="match status" value="1"/>
</dbReference>
<dbReference type="SUPFAM" id="SSF47819">
    <property type="entry name" value="HRDC-like"/>
    <property type="match status" value="1"/>
</dbReference>
<evidence type="ECO:0000313" key="22">
    <source>
        <dbReference type="Proteomes" id="UP001174909"/>
    </source>
</evidence>
<dbReference type="Pfam" id="PF00271">
    <property type="entry name" value="Helicase_C"/>
    <property type="match status" value="1"/>
</dbReference>
<protein>
    <recommendedName>
        <fullName evidence="16">ATP-dependent DNA helicase</fullName>
        <ecNumber evidence="16">5.6.2.4</ecNumber>
    </recommendedName>
</protein>
<keyword evidence="9" id="KW-0862">Zinc</keyword>
<dbReference type="InterPro" id="IPR018982">
    <property type="entry name" value="RQC_domain"/>
</dbReference>
<evidence type="ECO:0000256" key="15">
    <source>
        <dbReference type="ARBA" id="ARBA00034617"/>
    </source>
</evidence>
<dbReference type="InterPro" id="IPR014001">
    <property type="entry name" value="Helicase_ATP-bd"/>
</dbReference>
<keyword evidence="11" id="KW-0238">DNA-binding</keyword>
<keyword evidence="5 16" id="KW-0547">Nucleotide-binding</keyword>
<evidence type="ECO:0000256" key="12">
    <source>
        <dbReference type="ARBA" id="ARBA00023172"/>
    </source>
</evidence>
<keyword evidence="13" id="KW-0234">DNA repair</keyword>
<dbReference type="PROSITE" id="PS50967">
    <property type="entry name" value="HRDC"/>
    <property type="match status" value="1"/>
</dbReference>
<dbReference type="SMART" id="SM00490">
    <property type="entry name" value="HELICc"/>
    <property type="match status" value="1"/>
</dbReference>
<feature type="domain" description="Helicase C-terminal" evidence="20">
    <location>
        <begin position="216"/>
        <end position="364"/>
    </location>
</feature>
<evidence type="ECO:0000256" key="4">
    <source>
        <dbReference type="ARBA" id="ARBA00022723"/>
    </source>
</evidence>
<keyword evidence="12" id="KW-0233">DNA recombination</keyword>
<comment type="caution">
    <text evidence="21">The sequence shown here is derived from an EMBL/GenBank/DDBJ whole genome shotgun (WGS) entry which is preliminary data.</text>
</comment>
<name>A0AA35WD89_GEOBA</name>
<evidence type="ECO:0000313" key="21">
    <source>
        <dbReference type="EMBL" id="CAI8012971.1"/>
    </source>
</evidence>
<dbReference type="Pfam" id="PF00570">
    <property type="entry name" value="HRDC"/>
    <property type="match status" value="1"/>
</dbReference>
<feature type="region of interest" description="Disordered" evidence="17">
    <location>
        <begin position="623"/>
        <end position="643"/>
    </location>
</feature>
<evidence type="ECO:0000256" key="1">
    <source>
        <dbReference type="ARBA" id="ARBA00001946"/>
    </source>
</evidence>
<dbReference type="Pfam" id="PF00270">
    <property type="entry name" value="DEAD"/>
    <property type="match status" value="1"/>
</dbReference>
<evidence type="ECO:0000259" key="19">
    <source>
        <dbReference type="PROSITE" id="PS51192"/>
    </source>
</evidence>
<dbReference type="SUPFAM" id="SSF46785">
    <property type="entry name" value="Winged helix' DNA-binding domain"/>
    <property type="match status" value="1"/>
</dbReference>
<dbReference type="Proteomes" id="UP001174909">
    <property type="component" value="Unassembled WGS sequence"/>
</dbReference>
<comment type="cofactor">
    <cofactor evidence="2">
        <name>Zn(2+)</name>
        <dbReference type="ChEBI" id="CHEBI:29105"/>
    </cofactor>
</comment>
<dbReference type="Pfam" id="PF16124">
    <property type="entry name" value="RecQ_Zn_bind"/>
    <property type="match status" value="1"/>
</dbReference>
<dbReference type="GO" id="GO:0005634">
    <property type="term" value="C:nucleus"/>
    <property type="evidence" value="ECO:0007669"/>
    <property type="project" value="UniProtKB-SubCell"/>
</dbReference>
<gene>
    <name evidence="21" type="ORF">GBAR_LOCUS8275</name>
</gene>
<dbReference type="PANTHER" id="PTHR13710:SF105">
    <property type="entry name" value="ATP-DEPENDENT DNA HELICASE Q1"/>
    <property type="match status" value="1"/>
</dbReference>
<dbReference type="EMBL" id="CASHTH010001226">
    <property type="protein sequence ID" value="CAI8012971.1"/>
    <property type="molecule type" value="Genomic_DNA"/>
</dbReference>
<dbReference type="PANTHER" id="PTHR13710">
    <property type="entry name" value="DNA HELICASE RECQ FAMILY MEMBER"/>
    <property type="match status" value="1"/>
</dbReference>
<comment type="subcellular location">
    <subcellularLocation>
        <location evidence="16">Nucleus</location>
    </subcellularLocation>
</comment>